<feature type="compositionally biased region" description="Basic and acidic residues" evidence="1">
    <location>
        <begin position="1"/>
        <end position="15"/>
    </location>
</feature>
<evidence type="ECO:0000259" key="3">
    <source>
        <dbReference type="Pfam" id="PF01551"/>
    </source>
</evidence>
<name>A0ABT8FPL1_9MICO</name>
<comment type="caution">
    <text evidence="4">The sequence shown here is derived from an EMBL/GenBank/DDBJ whole genome shotgun (WGS) entry which is preliminary data.</text>
</comment>
<feature type="compositionally biased region" description="Low complexity" evidence="1">
    <location>
        <begin position="49"/>
        <end position="62"/>
    </location>
</feature>
<dbReference type="Proteomes" id="UP001172731">
    <property type="component" value="Unassembled WGS sequence"/>
</dbReference>
<evidence type="ECO:0000313" key="4">
    <source>
        <dbReference type="EMBL" id="MDN4462787.1"/>
    </source>
</evidence>
<evidence type="ECO:0000313" key="5">
    <source>
        <dbReference type="Proteomes" id="UP001172731"/>
    </source>
</evidence>
<dbReference type="Pfam" id="PF01551">
    <property type="entry name" value="Peptidase_M23"/>
    <property type="match status" value="1"/>
</dbReference>
<dbReference type="RefSeq" id="WP_301131835.1">
    <property type="nucleotide sequence ID" value="NZ_BAAAUQ010000002.1"/>
</dbReference>
<dbReference type="InterPro" id="IPR050570">
    <property type="entry name" value="Cell_wall_metabolism_enzyme"/>
</dbReference>
<dbReference type="InterPro" id="IPR016047">
    <property type="entry name" value="M23ase_b-sheet_dom"/>
</dbReference>
<organism evidence="4 5">
    <name type="scientific">Microbacterium aurantiacum</name>
    <dbReference type="NCBI Taxonomy" id="162393"/>
    <lineage>
        <taxon>Bacteria</taxon>
        <taxon>Bacillati</taxon>
        <taxon>Actinomycetota</taxon>
        <taxon>Actinomycetes</taxon>
        <taxon>Micrococcales</taxon>
        <taxon>Microbacteriaceae</taxon>
        <taxon>Microbacterium</taxon>
    </lineage>
</organism>
<feature type="transmembrane region" description="Helical" evidence="2">
    <location>
        <begin position="71"/>
        <end position="94"/>
    </location>
</feature>
<reference evidence="4" key="1">
    <citation type="submission" date="2021-06" db="EMBL/GenBank/DDBJ databases">
        <title>Genome-based taxonomic framework of Microbacterium strains isolated from marine environment, the description of four new species and reclassification of four preexisting species.</title>
        <authorList>
            <person name="Lee S.D."/>
            <person name="Kim S.-M."/>
            <person name="Byeon Y.-S."/>
            <person name="Yang H.L."/>
            <person name="Kim I.S."/>
        </authorList>
    </citation>
    <scope>NUCLEOTIDE SEQUENCE</scope>
    <source>
        <strain evidence="4">KACC 20510</strain>
    </source>
</reference>
<keyword evidence="5" id="KW-1185">Reference proteome</keyword>
<feature type="domain" description="M23ase beta-sheet core" evidence="3">
    <location>
        <begin position="195"/>
        <end position="296"/>
    </location>
</feature>
<dbReference type="Gene3D" id="2.70.70.10">
    <property type="entry name" value="Glucose Permease (Domain IIA)"/>
    <property type="match status" value="1"/>
</dbReference>
<keyword evidence="2" id="KW-1133">Transmembrane helix</keyword>
<feature type="region of interest" description="Disordered" evidence="1">
    <location>
        <begin position="1"/>
        <end position="66"/>
    </location>
</feature>
<evidence type="ECO:0000256" key="2">
    <source>
        <dbReference type="SAM" id="Phobius"/>
    </source>
</evidence>
<dbReference type="InterPro" id="IPR011055">
    <property type="entry name" value="Dup_hybrid_motif"/>
</dbReference>
<sequence length="306" mass="32102">MTRREARARAHHDQPGGDAFDAAARLFSFTGNAPTPSVTATETEPRPPSATAAASAETADASRSPRVKSRLAGIPAASFTAGVIGLVGLVTVGMTTPAEALPHEHPAAITTMSSDFADTTAEQIQAYVTPSDGRSLDLARTENYSVARLVNLAGTVGISTFSDSVFTNDADCAVQWPYALGVPITYGYGMRDGRLHEGTDFIPGAGAHIQAVADGVVTTATDSGGAYGVTIVIDHVINGQQISTRYAHMQYDSRQVQVGDTVSVGEYIGRTGNTGRSFGDHLHFEVLQNGTTAIDPLPWLRTHAVC</sequence>
<feature type="compositionally biased region" description="Polar residues" evidence="1">
    <location>
        <begin position="29"/>
        <end position="38"/>
    </location>
</feature>
<accession>A0ABT8FPL1</accession>
<proteinExistence type="predicted"/>
<keyword evidence="2" id="KW-0472">Membrane</keyword>
<dbReference type="CDD" id="cd12797">
    <property type="entry name" value="M23_peptidase"/>
    <property type="match status" value="1"/>
</dbReference>
<dbReference type="PANTHER" id="PTHR21666:SF270">
    <property type="entry name" value="MUREIN HYDROLASE ACTIVATOR ENVC"/>
    <property type="match status" value="1"/>
</dbReference>
<dbReference type="EMBL" id="JAHWXI010000001">
    <property type="protein sequence ID" value="MDN4462787.1"/>
    <property type="molecule type" value="Genomic_DNA"/>
</dbReference>
<keyword evidence="2" id="KW-0812">Transmembrane</keyword>
<gene>
    <name evidence="4" type="ORF">KZC48_00005</name>
</gene>
<dbReference type="PANTHER" id="PTHR21666">
    <property type="entry name" value="PEPTIDASE-RELATED"/>
    <property type="match status" value="1"/>
</dbReference>
<evidence type="ECO:0000256" key="1">
    <source>
        <dbReference type="SAM" id="MobiDB-lite"/>
    </source>
</evidence>
<dbReference type="SUPFAM" id="SSF51261">
    <property type="entry name" value="Duplicated hybrid motif"/>
    <property type="match status" value="1"/>
</dbReference>
<protein>
    <submittedName>
        <fullName evidence="4">M23 family metallopeptidase</fullName>
    </submittedName>
</protein>